<evidence type="ECO:0000313" key="16">
    <source>
        <dbReference type="EMBL" id="GHA82369.1"/>
    </source>
</evidence>
<keyword evidence="5 11" id="KW-0812">Transmembrane</keyword>
<evidence type="ECO:0000256" key="9">
    <source>
        <dbReference type="ARBA" id="ARBA00023136"/>
    </source>
</evidence>
<dbReference type="PANTHER" id="PTHR32552:SF81">
    <property type="entry name" value="TONB-DEPENDENT OUTER MEMBRANE RECEPTOR"/>
    <property type="match status" value="1"/>
</dbReference>
<keyword evidence="9 11" id="KW-0472">Membrane</keyword>
<evidence type="ECO:0000256" key="10">
    <source>
        <dbReference type="ARBA" id="ARBA00023237"/>
    </source>
</evidence>
<feature type="domain" description="TonB-dependent receptor plug" evidence="15">
    <location>
        <begin position="44"/>
        <end position="152"/>
    </location>
</feature>
<comment type="caution">
    <text evidence="16">The sequence shown here is derived from an EMBL/GenBank/DDBJ whole genome shotgun (WGS) entry which is preliminary data.</text>
</comment>
<evidence type="ECO:0000256" key="1">
    <source>
        <dbReference type="ARBA" id="ARBA00004571"/>
    </source>
</evidence>
<evidence type="ECO:0000256" key="7">
    <source>
        <dbReference type="ARBA" id="ARBA00023065"/>
    </source>
</evidence>
<dbReference type="AlphaFoldDB" id="A0A8J3CPV8"/>
<feature type="chain" id="PRO_5035243485" evidence="13">
    <location>
        <begin position="26"/>
        <end position="869"/>
    </location>
</feature>
<dbReference type="PROSITE" id="PS52016">
    <property type="entry name" value="TONB_DEPENDENT_REC_3"/>
    <property type="match status" value="1"/>
</dbReference>
<dbReference type="RefSeq" id="WP_189494421.1">
    <property type="nucleotide sequence ID" value="NZ_BMZH01000001.1"/>
</dbReference>
<keyword evidence="4" id="KW-0410">Iron transport</keyword>
<keyword evidence="16" id="KW-0675">Receptor</keyword>
<keyword evidence="7" id="KW-0406">Ion transport</keyword>
<evidence type="ECO:0000256" key="5">
    <source>
        <dbReference type="ARBA" id="ARBA00022692"/>
    </source>
</evidence>
<keyword evidence="6" id="KW-0408">Iron</keyword>
<protein>
    <submittedName>
        <fullName evidence="16">TonB-dependent receptor</fullName>
    </submittedName>
</protein>
<reference evidence="16" key="1">
    <citation type="journal article" date="2014" name="Int. J. Syst. Evol. Microbiol.">
        <title>Complete genome sequence of Corynebacterium casei LMG S-19264T (=DSM 44701T), isolated from a smear-ripened cheese.</title>
        <authorList>
            <consortium name="US DOE Joint Genome Institute (JGI-PGF)"/>
            <person name="Walter F."/>
            <person name="Albersmeier A."/>
            <person name="Kalinowski J."/>
            <person name="Ruckert C."/>
        </authorList>
    </citation>
    <scope>NUCLEOTIDE SEQUENCE</scope>
    <source>
        <strain evidence="16">KCTC 32513</strain>
    </source>
</reference>
<dbReference type="PANTHER" id="PTHR32552">
    <property type="entry name" value="FERRICHROME IRON RECEPTOR-RELATED"/>
    <property type="match status" value="1"/>
</dbReference>
<dbReference type="EMBL" id="BMZH01000001">
    <property type="protein sequence ID" value="GHA82369.1"/>
    <property type="molecule type" value="Genomic_DNA"/>
</dbReference>
<evidence type="ECO:0000259" key="15">
    <source>
        <dbReference type="Pfam" id="PF07715"/>
    </source>
</evidence>
<feature type="domain" description="TonB-dependent receptor-like beta-barrel" evidence="14">
    <location>
        <begin position="269"/>
        <end position="832"/>
    </location>
</feature>
<organism evidence="16 17">
    <name type="scientific">Algimonas arctica</name>
    <dbReference type="NCBI Taxonomy" id="1479486"/>
    <lineage>
        <taxon>Bacteria</taxon>
        <taxon>Pseudomonadati</taxon>
        <taxon>Pseudomonadota</taxon>
        <taxon>Alphaproteobacteria</taxon>
        <taxon>Maricaulales</taxon>
        <taxon>Robiginitomaculaceae</taxon>
        <taxon>Algimonas</taxon>
    </lineage>
</organism>
<keyword evidence="3 11" id="KW-1134">Transmembrane beta strand</keyword>
<evidence type="ECO:0000256" key="11">
    <source>
        <dbReference type="PROSITE-ProRule" id="PRU01360"/>
    </source>
</evidence>
<feature type="signal peptide" evidence="13">
    <location>
        <begin position="1"/>
        <end position="25"/>
    </location>
</feature>
<dbReference type="InterPro" id="IPR012910">
    <property type="entry name" value="Plug_dom"/>
</dbReference>
<dbReference type="Pfam" id="PF00593">
    <property type="entry name" value="TonB_dep_Rec_b-barrel"/>
    <property type="match status" value="1"/>
</dbReference>
<gene>
    <name evidence="16" type="ORF">GCM10009069_01890</name>
</gene>
<evidence type="ECO:0000259" key="14">
    <source>
        <dbReference type="Pfam" id="PF00593"/>
    </source>
</evidence>
<evidence type="ECO:0000256" key="4">
    <source>
        <dbReference type="ARBA" id="ARBA00022496"/>
    </source>
</evidence>
<comment type="similarity">
    <text evidence="11 12">Belongs to the TonB-dependent receptor family.</text>
</comment>
<evidence type="ECO:0000256" key="2">
    <source>
        <dbReference type="ARBA" id="ARBA00022448"/>
    </source>
</evidence>
<evidence type="ECO:0000256" key="12">
    <source>
        <dbReference type="RuleBase" id="RU003357"/>
    </source>
</evidence>
<keyword evidence="10 11" id="KW-0998">Cell outer membrane</keyword>
<name>A0A8J3CPV8_9PROT</name>
<comment type="subcellular location">
    <subcellularLocation>
        <location evidence="1 11">Cell outer membrane</location>
        <topology evidence="1 11">Multi-pass membrane protein</topology>
    </subcellularLocation>
</comment>
<dbReference type="InterPro" id="IPR036942">
    <property type="entry name" value="Beta-barrel_TonB_sf"/>
</dbReference>
<reference evidence="16" key="2">
    <citation type="submission" date="2020-09" db="EMBL/GenBank/DDBJ databases">
        <authorList>
            <person name="Sun Q."/>
            <person name="Kim S."/>
        </authorList>
    </citation>
    <scope>NUCLEOTIDE SEQUENCE</scope>
    <source>
        <strain evidence="16">KCTC 32513</strain>
    </source>
</reference>
<evidence type="ECO:0000256" key="13">
    <source>
        <dbReference type="SAM" id="SignalP"/>
    </source>
</evidence>
<keyword evidence="17" id="KW-1185">Reference proteome</keyword>
<keyword evidence="13" id="KW-0732">Signal</keyword>
<dbReference type="GO" id="GO:0009279">
    <property type="term" value="C:cell outer membrane"/>
    <property type="evidence" value="ECO:0007669"/>
    <property type="project" value="UniProtKB-SubCell"/>
</dbReference>
<proteinExistence type="inferred from homology"/>
<keyword evidence="2 11" id="KW-0813">Transport</keyword>
<dbReference type="InterPro" id="IPR000531">
    <property type="entry name" value="Beta-barrel_TonB"/>
</dbReference>
<accession>A0A8J3CPV8</accession>
<sequence>MIKTRSLLATSTAALALMAAAPAFAQDDIDDVIIVTATKRQTTLQDTPVAVTVTRAETIERAQIQDLIDLQSVVPSLRVSQLQASTQTDFVIRGFGNGANNPGIEPSVGVFVDGVYRSRSSAAIGDLPKLERVEVLAGPQSALFGKNASAGVISIVTQAPQFEKQGYIEAGIGNFDMYQAKAYFTAPISDTVAFSLGGNYQTRDGYFARTDSSLPRLNDRERYSLRGQLLFEPSDAMTIRLIGDMSSIDEKCCGTSTVRTSVTSNILQGLGYATNTGQVTNDPADPFARVFFGNKTPANTLDDFGFSGQIDYDFDNDMTLTSITAYRENESYSDIDADFTALNFLDGNIRNSELETFTQELRLTSNFDGRFNFQVGGFYFNEDVSNEESIAYGPLTRPYIDALTSAVGIPNVLATIEAFDPSVAPGSLFNDNVDIRESFTQKDETYSLFGTVDLELNDRFKVTGGMNYTKVAKNVTGSTVNNDIFSNLDLVNNPGLRAYATGAVIAQVPGFASFPAATQAAVLASLQPTIIGTHNAIAAGLFGFQFQPQFLPFPNAVEDGKVTDDKLTYSIRGNFALFDNVNVYAAYATGFKASSFNLSRDSRPFISDAAALQASNLLPNNYTPATSRNFGTRFAEPEDSAVFEVGAKAKFSRGTMNLSLFDQTLENFQANSFVGTSFVLSNAGETNVQGAEVNGRVDIFDSLKLDYAATYLDAEYIDFSDAPGPAGTPIDLSGTTPTNISELSASFGLTYEHEFQNGMSGFLRGDYQYESEARISNTLSPEGEAILQAGNALATRTFEYPGYADRGQNLVNVSAGLELENGLAIQLWGRNIFGDEYFTTLFPGVAQFGVVNAYPSQPATYGLNLRKNF</sequence>
<evidence type="ECO:0000256" key="6">
    <source>
        <dbReference type="ARBA" id="ARBA00023004"/>
    </source>
</evidence>
<dbReference type="GO" id="GO:0006826">
    <property type="term" value="P:iron ion transport"/>
    <property type="evidence" value="ECO:0007669"/>
    <property type="project" value="UniProtKB-KW"/>
</dbReference>
<keyword evidence="8 12" id="KW-0798">TonB box</keyword>
<dbReference type="Proteomes" id="UP000634004">
    <property type="component" value="Unassembled WGS sequence"/>
</dbReference>
<dbReference type="Gene3D" id="2.40.170.20">
    <property type="entry name" value="TonB-dependent receptor, beta-barrel domain"/>
    <property type="match status" value="2"/>
</dbReference>
<dbReference type="Pfam" id="PF07715">
    <property type="entry name" value="Plug"/>
    <property type="match status" value="1"/>
</dbReference>
<evidence type="ECO:0000256" key="8">
    <source>
        <dbReference type="ARBA" id="ARBA00023077"/>
    </source>
</evidence>
<evidence type="ECO:0000256" key="3">
    <source>
        <dbReference type="ARBA" id="ARBA00022452"/>
    </source>
</evidence>
<evidence type="ECO:0000313" key="17">
    <source>
        <dbReference type="Proteomes" id="UP000634004"/>
    </source>
</evidence>
<dbReference type="InterPro" id="IPR039426">
    <property type="entry name" value="TonB-dep_rcpt-like"/>
</dbReference>
<dbReference type="SUPFAM" id="SSF56935">
    <property type="entry name" value="Porins"/>
    <property type="match status" value="1"/>
</dbReference>